<reference evidence="2 3" key="1">
    <citation type="submission" date="2020-10" db="EMBL/GenBank/DDBJ databases">
        <title>Sequencing the genomes of 1000 actinobacteria strains.</title>
        <authorList>
            <person name="Klenk H.-P."/>
        </authorList>
    </citation>
    <scope>NUCLEOTIDE SEQUENCE [LARGE SCALE GENOMIC DNA]</scope>
    <source>
        <strain evidence="2 3">DSM 46661</strain>
    </source>
</reference>
<evidence type="ECO:0000313" key="3">
    <source>
        <dbReference type="Proteomes" id="UP000656548"/>
    </source>
</evidence>
<dbReference type="RefSeq" id="WP_076153553.1">
    <property type="nucleotide sequence ID" value="NZ_JADBEJ010000005.1"/>
</dbReference>
<name>A0ABR9LGV4_9PSEU</name>
<dbReference type="SUPFAM" id="SSF55785">
    <property type="entry name" value="PYP-like sensor domain (PAS domain)"/>
    <property type="match status" value="1"/>
</dbReference>
<sequence length="109" mass="12679">MYLIHGYEPGEIEPSTQLLLEHKHPEERPRANEVLDKALATGEPFSYYHRIIDTHQQVRHVVVLGEGHHDEQGQVQRVSGYIVDLTESPTWTSRPRWTTNWTPRSALEQ</sequence>
<organism evidence="2 3">
    <name type="scientific">Amycolatopsis roodepoortensis</name>
    <dbReference type="NCBI Taxonomy" id="700274"/>
    <lineage>
        <taxon>Bacteria</taxon>
        <taxon>Bacillati</taxon>
        <taxon>Actinomycetota</taxon>
        <taxon>Actinomycetes</taxon>
        <taxon>Pseudonocardiales</taxon>
        <taxon>Pseudonocardiaceae</taxon>
        <taxon>Amycolatopsis</taxon>
    </lineage>
</organism>
<comment type="caution">
    <text evidence="2">The sequence shown here is derived from an EMBL/GenBank/DDBJ whole genome shotgun (WGS) entry which is preliminary data.</text>
</comment>
<dbReference type="InterPro" id="IPR000014">
    <property type="entry name" value="PAS"/>
</dbReference>
<evidence type="ECO:0000313" key="2">
    <source>
        <dbReference type="EMBL" id="MBE1579550.1"/>
    </source>
</evidence>
<dbReference type="Proteomes" id="UP000656548">
    <property type="component" value="Unassembled WGS sequence"/>
</dbReference>
<protein>
    <recommendedName>
        <fullName evidence="1">PAS domain-containing protein</fullName>
    </recommendedName>
</protein>
<dbReference type="Gene3D" id="2.10.70.100">
    <property type="match status" value="1"/>
</dbReference>
<dbReference type="EMBL" id="JADBEJ010000005">
    <property type="protein sequence ID" value="MBE1579550.1"/>
    <property type="molecule type" value="Genomic_DNA"/>
</dbReference>
<proteinExistence type="predicted"/>
<feature type="domain" description="PAS" evidence="1">
    <location>
        <begin position="1"/>
        <end position="42"/>
    </location>
</feature>
<dbReference type="Gene3D" id="3.30.450.20">
    <property type="entry name" value="PAS domain"/>
    <property type="match status" value="1"/>
</dbReference>
<accession>A0ABR9LGV4</accession>
<dbReference type="InterPro" id="IPR035965">
    <property type="entry name" value="PAS-like_dom_sf"/>
</dbReference>
<dbReference type="PROSITE" id="PS50112">
    <property type="entry name" value="PAS"/>
    <property type="match status" value="1"/>
</dbReference>
<gene>
    <name evidence="2" type="ORF">H4W30_006610</name>
</gene>
<keyword evidence="3" id="KW-1185">Reference proteome</keyword>
<dbReference type="Pfam" id="PF08447">
    <property type="entry name" value="PAS_3"/>
    <property type="match status" value="1"/>
</dbReference>
<dbReference type="InterPro" id="IPR013655">
    <property type="entry name" value="PAS_fold_3"/>
</dbReference>
<evidence type="ECO:0000259" key="1">
    <source>
        <dbReference type="PROSITE" id="PS50112"/>
    </source>
</evidence>